<keyword evidence="7 9" id="KW-0560">Oxidoreductase</keyword>
<dbReference type="NCBIfam" id="TIGR00326">
    <property type="entry name" value="eubact_ribD"/>
    <property type="match status" value="1"/>
</dbReference>
<feature type="binding site" evidence="11">
    <location>
        <position position="203"/>
    </location>
    <ligand>
        <name>substrate</name>
    </ligand>
</feature>
<keyword evidence="15" id="KW-1185">Reference proteome</keyword>
<evidence type="ECO:0000256" key="12">
    <source>
        <dbReference type="PIRSR" id="PIRSR006769-3"/>
    </source>
</evidence>
<reference evidence="14 15" key="1">
    <citation type="submission" date="2020-01" db="EMBL/GenBank/DDBJ databases">
        <title>Complete genome sequence of Chitinophaga sp. H33E-04 isolated from quinoa roots.</title>
        <authorList>
            <person name="Weon H.-Y."/>
            <person name="Lee S.A."/>
        </authorList>
    </citation>
    <scope>NUCLEOTIDE SEQUENCE [LARGE SCALE GENOMIC DNA]</scope>
    <source>
        <strain evidence="14 15">H33E-04</strain>
    </source>
</reference>
<feature type="binding site" evidence="12">
    <location>
        <position position="53"/>
    </location>
    <ligand>
        <name>Zn(2+)</name>
        <dbReference type="ChEBI" id="CHEBI:29105"/>
        <note>catalytic</note>
    </ligand>
</feature>
<evidence type="ECO:0000256" key="2">
    <source>
        <dbReference type="ARBA" id="ARBA00004882"/>
    </source>
</evidence>
<dbReference type="InterPro" id="IPR002125">
    <property type="entry name" value="CMP_dCMP_dom"/>
</dbReference>
<dbReference type="AlphaFoldDB" id="A0A6B9ZNL4"/>
<dbReference type="PIRSF" id="PIRSF006769">
    <property type="entry name" value="RibD"/>
    <property type="match status" value="1"/>
</dbReference>
<feature type="binding site" evidence="11">
    <location>
        <position position="214"/>
    </location>
    <ligand>
        <name>substrate</name>
    </ligand>
</feature>
<keyword evidence="8" id="KW-0511">Multifunctional enzyme</keyword>
<feature type="domain" description="CMP/dCMP-type deaminase" evidence="13">
    <location>
        <begin position="4"/>
        <end position="130"/>
    </location>
</feature>
<evidence type="ECO:0000256" key="11">
    <source>
        <dbReference type="PIRSR" id="PIRSR006769-2"/>
    </source>
</evidence>
<dbReference type="PROSITE" id="PS51747">
    <property type="entry name" value="CYT_DCMP_DEAMINASES_2"/>
    <property type="match status" value="1"/>
</dbReference>
<evidence type="ECO:0000313" key="14">
    <source>
        <dbReference type="EMBL" id="QHS62984.1"/>
    </source>
</evidence>
<feature type="binding site" evidence="11">
    <location>
        <position position="211"/>
    </location>
    <ligand>
        <name>substrate</name>
    </ligand>
</feature>
<evidence type="ECO:0000256" key="9">
    <source>
        <dbReference type="PIRNR" id="PIRNR006769"/>
    </source>
</evidence>
<dbReference type="GO" id="GO:0008703">
    <property type="term" value="F:5-amino-6-(5-phosphoribosylamino)uracil reductase activity"/>
    <property type="evidence" value="ECO:0007669"/>
    <property type="project" value="UniProtKB-EC"/>
</dbReference>
<evidence type="ECO:0000256" key="8">
    <source>
        <dbReference type="ARBA" id="ARBA00023268"/>
    </source>
</evidence>
<comment type="function">
    <text evidence="1 9">Converts 2,5-diamino-6-(ribosylamino)-4(3h)-pyrimidinone 5'-phosphate into 5-amino-6-(ribosylamino)-2,4(1h,3h)-pyrimidinedione 5'-phosphate.</text>
</comment>
<evidence type="ECO:0000256" key="4">
    <source>
        <dbReference type="ARBA" id="ARBA00005259"/>
    </source>
</evidence>
<accession>A0A6B9ZNL4</accession>
<dbReference type="KEGG" id="chih:GWR21_26375"/>
<comment type="similarity">
    <text evidence="5 9">In the C-terminal section; belongs to the HTP reductase family.</text>
</comment>
<dbReference type="PANTHER" id="PTHR38011:SF7">
    <property type="entry name" value="2,5-DIAMINO-6-RIBOSYLAMINO-4(3H)-PYRIMIDINONE 5'-PHOSPHATE REDUCTASE"/>
    <property type="match status" value="1"/>
</dbReference>
<dbReference type="Proteomes" id="UP000476411">
    <property type="component" value="Chromosome"/>
</dbReference>
<name>A0A6B9ZNL4_9BACT</name>
<comment type="pathway">
    <text evidence="2 9">Cofactor biosynthesis; riboflavin biosynthesis; 5-amino-6-(D-ribitylamino)uracil from GTP: step 2/4.</text>
</comment>
<dbReference type="CDD" id="cd01284">
    <property type="entry name" value="Riboflavin_deaminase-reductase"/>
    <property type="match status" value="1"/>
</dbReference>
<organism evidence="14 15">
    <name type="scientific">Chitinophaga agri</name>
    <dbReference type="NCBI Taxonomy" id="2703787"/>
    <lineage>
        <taxon>Bacteria</taxon>
        <taxon>Pseudomonadati</taxon>
        <taxon>Bacteroidota</taxon>
        <taxon>Chitinophagia</taxon>
        <taxon>Chitinophagales</taxon>
        <taxon>Chitinophagaceae</taxon>
        <taxon>Chitinophaga</taxon>
    </lineage>
</organism>
<dbReference type="PANTHER" id="PTHR38011">
    <property type="entry name" value="DIHYDROFOLATE REDUCTASE FAMILY PROTEIN (AFU_ORTHOLOGUE AFUA_8G06820)"/>
    <property type="match status" value="1"/>
</dbReference>
<dbReference type="GO" id="GO:0046872">
    <property type="term" value="F:metal ion binding"/>
    <property type="evidence" value="ECO:0007669"/>
    <property type="project" value="UniProtKB-KW"/>
</dbReference>
<sequence>MDSSFDEFYMQRCIQLAKLGAGNVAPNPMVGAVLVHEGRIIGEGYHRQYGYAHAEVNCVRSVTPEDRHLIPAATIYVSLEPCAHYGKTPPCAALIVSEKIGTVVIGCVDTFSKVAGKGIEILKNAGVTVRTGVLESACRELNSRFFTFHEEQRPYIILKWAQNRDGYMAAANGTPVRISNHLTDRLVHRWRSEEMGILVGTNTAVADNPRLNNRHWTGKDPLRIVIDRTLKTPRDFHLWKGPAHSLFISERSAAETDTVAIVTADFTQPLLPQLMKILHERKILSVLVEGGAHVLREFIAHDLWDEARVITGHNPLAQGVNAPVLPTVLLNNELILESDLIRYYRNSKKENIT</sequence>
<evidence type="ECO:0000256" key="6">
    <source>
        <dbReference type="ARBA" id="ARBA00022857"/>
    </source>
</evidence>
<comment type="similarity">
    <text evidence="4 9">In the N-terminal section; belongs to the cytidine and deoxycytidylate deaminase family.</text>
</comment>
<feature type="binding site" evidence="11">
    <location>
        <position position="191"/>
    </location>
    <ligand>
        <name>substrate</name>
    </ligand>
</feature>
<comment type="cofactor">
    <cofactor evidence="9 12">
        <name>Zn(2+)</name>
        <dbReference type="ChEBI" id="CHEBI:29105"/>
    </cofactor>
    <text evidence="9 12">Binds 1 zinc ion.</text>
</comment>
<comment type="catalytic activity">
    <reaction evidence="9">
        <text>2,5-diamino-6-hydroxy-4-(5-phosphoribosylamino)-pyrimidine + H2O + H(+) = 5-amino-6-(5-phospho-D-ribosylamino)uracil + NH4(+)</text>
        <dbReference type="Rhea" id="RHEA:21868"/>
        <dbReference type="ChEBI" id="CHEBI:15377"/>
        <dbReference type="ChEBI" id="CHEBI:15378"/>
        <dbReference type="ChEBI" id="CHEBI:28938"/>
        <dbReference type="ChEBI" id="CHEBI:58453"/>
        <dbReference type="ChEBI" id="CHEBI:58614"/>
        <dbReference type="EC" id="3.5.4.26"/>
    </reaction>
</comment>
<dbReference type="RefSeq" id="WP_162334708.1">
    <property type="nucleotide sequence ID" value="NZ_CP048113.1"/>
</dbReference>
<dbReference type="EC" id="3.5.4.26" evidence="9"/>
<evidence type="ECO:0000256" key="1">
    <source>
        <dbReference type="ARBA" id="ARBA00002151"/>
    </source>
</evidence>
<evidence type="ECO:0000256" key="3">
    <source>
        <dbReference type="ARBA" id="ARBA00004910"/>
    </source>
</evidence>
<dbReference type="EC" id="1.1.1.193" evidence="9"/>
<dbReference type="InterPro" id="IPR004794">
    <property type="entry name" value="Eubact_RibD"/>
</dbReference>
<comment type="catalytic activity">
    <reaction evidence="9">
        <text>5-amino-6-(5-phospho-D-ribitylamino)uracil + NADP(+) = 5-amino-6-(5-phospho-D-ribosylamino)uracil + NADPH + H(+)</text>
        <dbReference type="Rhea" id="RHEA:17845"/>
        <dbReference type="ChEBI" id="CHEBI:15378"/>
        <dbReference type="ChEBI" id="CHEBI:57783"/>
        <dbReference type="ChEBI" id="CHEBI:58349"/>
        <dbReference type="ChEBI" id="CHEBI:58421"/>
        <dbReference type="ChEBI" id="CHEBI:58453"/>
        <dbReference type="EC" id="1.1.1.193"/>
    </reaction>
</comment>
<feature type="binding site" evidence="12">
    <location>
        <position position="91"/>
    </location>
    <ligand>
        <name>Zn(2+)</name>
        <dbReference type="ChEBI" id="CHEBI:29105"/>
        <note>catalytic</note>
    </ligand>
</feature>
<evidence type="ECO:0000313" key="15">
    <source>
        <dbReference type="Proteomes" id="UP000476411"/>
    </source>
</evidence>
<protein>
    <recommendedName>
        <fullName evidence="9">Riboflavin biosynthesis protein RibD</fullName>
    </recommendedName>
    <domain>
        <recommendedName>
            <fullName evidence="9">Diaminohydroxyphosphoribosylaminopyrimidine deaminase</fullName>
            <shortName evidence="9">DRAP deaminase</shortName>
            <ecNumber evidence="9">3.5.4.26</ecNumber>
        </recommendedName>
        <alternativeName>
            <fullName evidence="9">Riboflavin-specific deaminase</fullName>
        </alternativeName>
    </domain>
    <domain>
        <recommendedName>
            <fullName evidence="9">5-amino-6-(5-phosphoribosylamino)uracil reductase</fullName>
            <ecNumber evidence="9">1.1.1.193</ecNumber>
        </recommendedName>
        <alternativeName>
            <fullName evidence="9">HTP reductase</fullName>
        </alternativeName>
    </domain>
</protein>
<comment type="pathway">
    <text evidence="3 9">Cofactor biosynthesis; riboflavin biosynthesis; 5-amino-6-(D-ribitylamino)uracil from GTP: step 3/4.</text>
</comment>
<proteinExistence type="inferred from homology"/>
<evidence type="ECO:0000256" key="10">
    <source>
        <dbReference type="PIRSR" id="PIRSR006769-1"/>
    </source>
</evidence>
<feature type="binding site" evidence="11">
    <location>
        <position position="161"/>
    </location>
    <ligand>
        <name>NADP(+)</name>
        <dbReference type="ChEBI" id="CHEBI:58349"/>
    </ligand>
</feature>
<dbReference type="EMBL" id="CP048113">
    <property type="protein sequence ID" value="QHS62984.1"/>
    <property type="molecule type" value="Genomic_DNA"/>
</dbReference>
<dbReference type="Pfam" id="PF01872">
    <property type="entry name" value="RibD_C"/>
    <property type="match status" value="1"/>
</dbReference>
<feature type="binding site" evidence="11">
    <location>
        <position position="207"/>
    </location>
    <ligand>
        <name>NADP(+)</name>
        <dbReference type="ChEBI" id="CHEBI:58349"/>
    </ligand>
</feature>
<dbReference type="InterPro" id="IPR002734">
    <property type="entry name" value="RibDG_C"/>
</dbReference>
<feature type="binding site" evidence="12">
    <location>
        <position position="82"/>
    </location>
    <ligand>
        <name>Zn(2+)</name>
        <dbReference type="ChEBI" id="CHEBI:29105"/>
        <note>catalytic</note>
    </ligand>
</feature>
<dbReference type="GO" id="GO:0008835">
    <property type="term" value="F:diaminohydroxyphosphoribosylaminopyrimidine deaminase activity"/>
    <property type="evidence" value="ECO:0007669"/>
    <property type="project" value="UniProtKB-EC"/>
</dbReference>
<dbReference type="Pfam" id="PF00383">
    <property type="entry name" value="dCMP_cyt_deam_1"/>
    <property type="match status" value="1"/>
</dbReference>
<dbReference type="InterPro" id="IPR024072">
    <property type="entry name" value="DHFR-like_dom_sf"/>
</dbReference>
<dbReference type="UniPathway" id="UPA00275">
    <property type="reaction ID" value="UER00401"/>
</dbReference>
<dbReference type="Gene3D" id="3.40.140.10">
    <property type="entry name" value="Cytidine Deaminase, domain 2"/>
    <property type="match status" value="1"/>
</dbReference>
<keyword evidence="9 14" id="KW-0378">Hydrolase</keyword>
<keyword evidence="6 9" id="KW-0521">NADP</keyword>
<dbReference type="SUPFAM" id="SSF53597">
    <property type="entry name" value="Dihydrofolate reductase-like"/>
    <property type="match status" value="1"/>
</dbReference>
<evidence type="ECO:0000259" key="13">
    <source>
        <dbReference type="PROSITE" id="PS51747"/>
    </source>
</evidence>
<keyword evidence="9 12" id="KW-0862">Zinc</keyword>
<evidence type="ECO:0000256" key="5">
    <source>
        <dbReference type="ARBA" id="ARBA00007417"/>
    </source>
</evidence>
<dbReference type="GO" id="GO:0009231">
    <property type="term" value="P:riboflavin biosynthetic process"/>
    <property type="evidence" value="ECO:0007669"/>
    <property type="project" value="UniProtKB-UniPathway"/>
</dbReference>
<gene>
    <name evidence="14" type="primary">ribD</name>
    <name evidence="14" type="ORF">GWR21_26375</name>
</gene>
<feature type="active site" description="Proton donor" evidence="10">
    <location>
        <position position="55"/>
    </location>
</feature>
<feature type="binding site" evidence="11">
    <location>
        <position position="289"/>
    </location>
    <ligand>
        <name>substrate</name>
    </ligand>
</feature>
<keyword evidence="9 12" id="KW-0479">Metal-binding</keyword>
<dbReference type="InterPro" id="IPR050765">
    <property type="entry name" value="Riboflavin_Biosynth_HTPR"/>
</dbReference>
<evidence type="ECO:0000256" key="7">
    <source>
        <dbReference type="ARBA" id="ARBA00023002"/>
    </source>
</evidence>
<keyword evidence="9" id="KW-0686">Riboflavin biosynthesis</keyword>
<dbReference type="SUPFAM" id="SSF53927">
    <property type="entry name" value="Cytidine deaminase-like"/>
    <property type="match status" value="1"/>
</dbReference>
<dbReference type="Gene3D" id="3.40.430.10">
    <property type="entry name" value="Dihydrofolate Reductase, subunit A"/>
    <property type="match status" value="1"/>
</dbReference>
<dbReference type="InterPro" id="IPR016193">
    <property type="entry name" value="Cytidine_deaminase-like"/>
</dbReference>